<dbReference type="Proteomes" id="UP000239203">
    <property type="component" value="Unassembled WGS sequence"/>
</dbReference>
<evidence type="ECO:0000313" key="2">
    <source>
        <dbReference type="EMBL" id="PPK63340.1"/>
    </source>
</evidence>
<evidence type="ECO:0000313" key="3">
    <source>
        <dbReference type="Proteomes" id="UP000239203"/>
    </source>
</evidence>
<feature type="region of interest" description="Disordered" evidence="1">
    <location>
        <begin position="92"/>
        <end position="111"/>
    </location>
</feature>
<proteinExistence type="predicted"/>
<protein>
    <submittedName>
        <fullName evidence="2">Uncharacterized protein</fullName>
    </submittedName>
</protein>
<sequence length="111" mass="12318">MLPDMTPPSTPPPPDGALRYRIDRTGAVIAILPTRCKSGRHPLVPGITTVIAAGDELRVDCPTCATTARDTGWRLTGDRPYPDRVELDERFYGHSPFRHPTMTKRREPGEP</sequence>
<accession>A0A2S6GDQ8</accession>
<dbReference type="AlphaFoldDB" id="A0A2S6GDQ8"/>
<gene>
    <name evidence="2" type="ORF">CLV40_12953</name>
</gene>
<keyword evidence="3" id="KW-1185">Reference proteome</keyword>
<reference evidence="2 3" key="1">
    <citation type="submission" date="2018-02" db="EMBL/GenBank/DDBJ databases">
        <title>Genomic Encyclopedia of Archaeal and Bacterial Type Strains, Phase II (KMG-II): from individual species to whole genera.</title>
        <authorList>
            <person name="Goeker M."/>
        </authorList>
    </citation>
    <scope>NUCLEOTIDE SEQUENCE [LARGE SCALE GENOMIC DNA]</scope>
    <source>
        <strain evidence="2 3">YU 961-1</strain>
    </source>
</reference>
<organism evidence="2 3">
    <name type="scientific">Actinokineospora auranticolor</name>
    <dbReference type="NCBI Taxonomy" id="155976"/>
    <lineage>
        <taxon>Bacteria</taxon>
        <taxon>Bacillati</taxon>
        <taxon>Actinomycetota</taxon>
        <taxon>Actinomycetes</taxon>
        <taxon>Pseudonocardiales</taxon>
        <taxon>Pseudonocardiaceae</taxon>
        <taxon>Actinokineospora</taxon>
    </lineage>
</organism>
<comment type="caution">
    <text evidence="2">The sequence shown here is derived from an EMBL/GenBank/DDBJ whole genome shotgun (WGS) entry which is preliminary data.</text>
</comment>
<name>A0A2S6GDQ8_9PSEU</name>
<evidence type="ECO:0000256" key="1">
    <source>
        <dbReference type="SAM" id="MobiDB-lite"/>
    </source>
</evidence>
<dbReference type="EMBL" id="PTIX01000029">
    <property type="protein sequence ID" value="PPK63340.1"/>
    <property type="molecule type" value="Genomic_DNA"/>
</dbReference>